<reference evidence="1 2" key="1">
    <citation type="journal article" date="2009" name="BMC Genomics">
        <title>Complete sequence determination of a novel reptile iridovirus isolated from soft-shelled turtle and evolutionary analysis of Iridoviridae.</title>
        <authorList>
            <person name="Huang Y."/>
            <person name="Huang X."/>
            <person name="Liu H."/>
            <person name="Gong J."/>
            <person name="Ouyang Z."/>
            <person name="Cui H."/>
            <person name="Cao J."/>
            <person name="Zhao Y."/>
            <person name="Wang X."/>
            <person name="Jiang Y."/>
            <person name="Qin Q."/>
        </authorList>
    </citation>
    <scope>NUCLEOTIDE SEQUENCE [LARGE SCALE GENOMIC DNA]</scope>
</reference>
<accession>C3RWM5</accession>
<name>C3RWM5_FRG3V</name>
<protein>
    <submittedName>
        <fullName evidence="1">Uncharacterized protein</fullName>
    </submittedName>
</protein>
<proteinExistence type="predicted"/>
<sequence length="208" mass="21583">MLLRVPALMVSSELGSSITAHLTPPPNLAISGLAEPAEGFLPVRVWVLIFTAKQPSIFSNRVWVTVLPLFPVPVQNSTTLSGFPPTKVAAAFLRKNLLVPSSGKTEAKNAKSLVTGPLKSLGLHEKLSTSSLPIVPADAKTSSCSKHSASLLAWSCTLSPGILLGLMTGELSGCLALGMGPNITKSTGALLDSLSSGLPSLRHPSLKS</sequence>
<evidence type="ECO:0000313" key="1">
    <source>
        <dbReference type="EMBL" id="ACF42245.1"/>
    </source>
</evidence>
<organism evidence="1 2">
    <name type="scientific">Soft-shelled turtle iridovirus</name>
    <dbReference type="NCBI Taxonomy" id="365144"/>
    <lineage>
        <taxon>Viruses</taxon>
        <taxon>Varidnaviria</taxon>
        <taxon>Bamfordvirae</taxon>
        <taxon>Nucleocytoviricota</taxon>
        <taxon>Megaviricetes</taxon>
        <taxon>Pimascovirales</taxon>
        <taxon>Pimascovirales incertae sedis</taxon>
        <taxon>Iridoviridae</taxon>
        <taxon>Alphairidovirinae</taxon>
        <taxon>Ranavirus</taxon>
        <taxon>Ranavirus rana1</taxon>
        <taxon>Frog virus 3</taxon>
    </lineage>
</organism>
<dbReference type="Proteomes" id="UP000132997">
    <property type="component" value="Segment"/>
</dbReference>
<gene>
    <name evidence="1" type="ORF">ORF026L</name>
</gene>
<evidence type="ECO:0000313" key="2">
    <source>
        <dbReference type="Proteomes" id="UP000132997"/>
    </source>
</evidence>
<dbReference type="EMBL" id="EU627010">
    <property type="protein sequence ID" value="ACF42245.1"/>
    <property type="molecule type" value="Genomic_DNA"/>
</dbReference>